<dbReference type="InterPro" id="IPR045165">
    <property type="entry name" value="Nitrobindin"/>
</dbReference>
<dbReference type="Proteomes" id="UP000053097">
    <property type="component" value="Unassembled WGS sequence"/>
</dbReference>
<dbReference type="Proteomes" id="UP000279307">
    <property type="component" value="Chromosome 4"/>
</dbReference>
<dbReference type="CDD" id="cd07828">
    <property type="entry name" value="lipocalin_heme-bd-THAP4-like"/>
    <property type="match status" value="1"/>
</dbReference>
<dbReference type="Gene3D" id="2.40.128.20">
    <property type="match status" value="1"/>
</dbReference>
<dbReference type="PANTHER" id="PTHR15854:SF4">
    <property type="entry name" value="PEROXYNITRITE ISOMERASE THAP4"/>
    <property type="match status" value="1"/>
</dbReference>
<evidence type="ECO:0000313" key="5">
    <source>
        <dbReference type="Proteomes" id="UP000053097"/>
    </source>
</evidence>
<name>A0A026WZW3_OOCBI</name>
<gene>
    <name evidence="4" type="ORF">DMN91_003486</name>
    <name evidence="3" type="ORF">X777_07900</name>
</gene>
<dbReference type="InterPro" id="IPR014878">
    <property type="entry name" value="THAP4-like_heme-bd"/>
</dbReference>
<comment type="catalytic activity">
    <reaction evidence="1">
        <text>peroxynitrite = nitrate</text>
        <dbReference type="Rhea" id="RHEA:63116"/>
        <dbReference type="ChEBI" id="CHEBI:17632"/>
        <dbReference type="ChEBI" id="CHEBI:25941"/>
    </reaction>
    <physiologicalReaction direction="left-to-right" evidence="1">
        <dbReference type="Rhea" id="RHEA:63117"/>
    </physiologicalReaction>
</comment>
<dbReference type="SUPFAM" id="SSF50814">
    <property type="entry name" value="Lipocalins"/>
    <property type="match status" value="1"/>
</dbReference>
<dbReference type="OrthoDB" id="58529at2759"/>
<keyword evidence="5" id="KW-1185">Reference proteome</keyword>
<dbReference type="InterPro" id="IPR012674">
    <property type="entry name" value="Calycin"/>
</dbReference>
<evidence type="ECO:0000259" key="2">
    <source>
        <dbReference type="Pfam" id="PF08768"/>
    </source>
</evidence>
<evidence type="ECO:0000256" key="1">
    <source>
        <dbReference type="ARBA" id="ARBA00036993"/>
    </source>
</evidence>
<accession>A0A026WZW3</accession>
<dbReference type="EMBL" id="KK107054">
    <property type="protein sequence ID" value="EZA61567.1"/>
    <property type="molecule type" value="Genomic_DNA"/>
</dbReference>
<organism evidence="3 5">
    <name type="scientific">Ooceraea biroi</name>
    <name type="common">Clonal raider ant</name>
    <name type="synonym">Cerapachys biroi</name>
    <dbReference type="NCBI Taxonomy" id="2015173"/>
    <lineage>
        <taxon>Eukaryota</taxon>
        <taxon>Metazoa</taxon>
        <taxon>Ecdysozoa</taxon>
        <taxon>Arthropoda</taxon>
        <taxon>Hexapoda</taxon>
        <taxon>Insecta</taxon>
        <taxon>Pterygota</taxon>
        <taxon>Neoptera</taxon>
        <taxon>Endopterygota</taxon>
        <taxon>Hymenoptera</taxon>
        <taxon>Apocrita</taxon>
        <taxon>Aculeata</taxon>
        <taxon>Formicoidea</taxon>
        <taxon>Formicidae</taxon>
        <taxon>Dorylinae</taxon>
        <taxon>Ooceraea</taxon>
    </lineage>
</organism>
<evidence type="ECO:0000313" key="4">
    <source>
        <dbReference type="EMBL" id="RLU23283.1"/>
    </source>
</evidence>
<dbReference type="AlphaFoldDB" id="A0A026WZW3"/>
<reference evidence="3 5" key="1">
    <citation type="journal article" date="2014" name="Curr. Biol.">
        <title>The genome of the clonal raider ant Cerapachys biroi.</title>
        <authorList>
            <person name="Oxley P.R."/>
            <person name="Ji L."/>
            <person name="Fetter-Pruneda I."/>
            <person name="McKenzie S.K."/>
            <person name="Li C."/>
            <person name="Hu H."/>
            <person name="Zhang G."/>
            <person name="Kronauer D.J."/>
        </authorList>
    </citation>
    <scope>NUCLEOTIDE SEQUENCE [LARGE SCALE GENOMIC DNA]</scope>
</reference>
<reference evidence="4 6" key="2">
    <citation type="journal article" date="2018" name="Genome Res.">
        <title>The genomic architecture and molecular evolution of ant odorant receptors.</title>
        <authorList>
            <person name="McKenzie S.K."/>
            <person name="Kronauer D.J.C."/>
        </authorList>
    </citation>
    <scope>NUCLEOTIDE SEQUENCE [LARGE SCALE GENOMIC DNA]</scope>
    <source>
        <strain evidence="4">Clonal line C1</strain>
    </source>
</reference>
<dbReference type="Pfam" id="PF08768">
    <property type="entry name" value="THAP4_heme-bd"/>
    <property type="match status" value="1"/>
</dbReference>
<evidence type="ECO:0000313" key="3">
    <source>
        <dbReference type="EMBL" id="EZA61567.1"/>
    </source>
</evidence>
<reference evidence="4" key="3">
    <citation type="submission" date="2018-07" db="EMBL/GenBank/DDBJ databases">
        <authorList>
            <person name="Mckenzie S.K."/>
            <person name="Kronauer D.J.C."/>
        </authorList>
    </citation>
    <scope>NUCLEOTIDE SEQUENCE</scope>
    <source>
        <strain evidence="4">Clonal line C1</strain>
    </source>
</reference>
<feature type="domain" description="THAP4-like heme-binding" evidence="2">
    <location>
        <begin position="10"/>
        <end position="162"/>
    </location>
</feature>
<dbReference type="EMBL" id="QOIP01000004">
    <property type="protein sequence ID" value="RLU23283.1"/>
    <property type="molecule type" value="Genomic_DNA"/>
</dbReference>
<evidence type="ECO:0000313" key="6">
    <source>
        <dbReference type="Proteomes" id="UP000279307"/>
    </source>
</evidence>
<sequence>MKRLPLHKTLESLAWLEGTWRMENDGHGKYPTMEDFKYREEINFTSIGQPMFNYTAQSWHPEAKRPMHRETGFLKVIPGTNKVSLILAHNFGLTTIEQGEVIDKTINLNSVSMQRIEGVKPPAVTQMRREFKLNGNCLEHAFYMATSNTPELTEHLRAKYVKVEA</sequence>
<protein>
    <submittedName>
        <fullName evidence="3">THAP domain-containing protein</fullName>
    </submittedName>
</protein>
<dbReference type="OMA" id="YPYEESH"/>
<proteinExistence type="predicted"/>
<dbReference type="PANTHER" id="PTHR15854">
    <property type="entry name" value="THAP4 PROTEIN"/>
    <property type="match status" value="1"/>
</dbReference>